<organism evidence="3 4">
    <name type="scientific">Winogradskyella pelagia</name>
    <dbReference type="NCBI Taxonomy" id="2819984"/>
    <lineage>
        <taxon>Bacteria</taxon>
        <taxon>Pseudomonadati</taxon>
        <taxon>Bacteroidota</taxon>
        <taxon>Flavobacteriia</taxon>
        <taxon>Flavobacteriales</taxon>
        <taxon>Flavobacteriaceae</taxon>
        <taxon>Winogradskyella</taxon>
    </lineage>
</organism>
<keyword evidence="4" id="KW-1185">Reference proteome</keyword>
<feature type="non-terminal residue" evidence="3">
    <location>
        <position position="1619"/>
    </location>
</feature>
<dbReference type="EMBL" id="JAGEVF010000012">
    <property type="protein sequence ID" value="MBO3117747.1"/>
    <property type="molecule type" value="Genomic_DNA"/>
</dbReference>
<reference evidence="3 4" key="1">
    <citation type="submission" date="2021-03" db="EMBL/GenBank/DDBJ databases">
        <title>Winogradskyella sp. nov., isolated from costal sediment.</title>
        <authorList>
            <person name="Gao C."/>
        </authorList>
    </citation>
    <scope>NUCLEOTIDE SEQUENCE [LARGE SCALE GENOMIC DNA]</scope>
    <source>
        <strain evidence="3 4">DF17</strain>
    </source>
</reference>
<dbReference type="InterPro" id="IPR025667">
    <property type="entry name" value="SprB_repeat"/>
</dbReference>
<accession>A0ABS3T4S9</accession>
<evidence type="ECO:0000256" key="1">
    <source>
        <dbReference type="SAM" id="MobiDB-lite"/>
    </source>
</evidence>
<comment type="caution">
    <text evidence="3">The sequence shown here is derived from an EMBL/GenBank/DDBJ whole genome shotgun (WGS) entry which is preliminary data.</text>
</comment>
<protein>
    <recommendedName>
        <fullName evidence="5">Gliding motility-associated-like protein</fullName>
    </recommendedName>
</protein>
<feature type="region of interest" description="Disordered" evidence="1">
    <location>
        <begin position="1170"/>
        <end position="1191"/>
    </location>
</feature>
<dbReference type="Proteomes" id="UP000676776">
    <property type="component" value="Unassembled WGS sequence"/>
</dbReference>
<gene>
    <name evidence="3" type="ORF">J4050_13400</name>
</gene>
<proteinExistence type="predicted"/>
<dbReference type="Gene3D" id="2.60.40.740">
    <property type="match status" value="7"/>
</dbReference>
<feature type="chain" id="PRO_5045992333" description="Gliding motility-associated-like protein" evidence="2">
    <location>
        <begin position="32"/>
        <end position="1619"/>
    </location>
</feature>
<evidence type="ECO:0000313" key="4">
    <source>
        <dbReference type="Proteomes" id="UP000676776"/>
    </source>
</evidence>
<feature type="signal peptide" evidence="2">
    <location>
        <begin position="1"/>
        <end position="31"/>
    </location>
</feature>
<name>A0ABS3T4S9_9FLAO</name>
<evidence type="ECO:0000256" key="2">
    <source>
        <dbReference type="SAM" id="SignalP"/>
    </source>
</evidence>
<sequence length="1619" mass="168494">MRKKYAGISIVKSLMMSCLAVILCSFNLVVAQQSPSIQTGVTFQWAGPQPSRNSPANIESITIDGQVYNTFVVPSSYEMTRLGPDGHAPNRILQNGATLANGSNDPNWDAIALTAFQSKNLNHYFTANPNGRDICLDFNAVETTDAQKQSIFYNPAIPSNEGGVLAVTERNINNCYHVAVYGIPPGGGPEQFLGQTFVRPNSSALSGPQFGPPNPGTDYWKTNRVVENNGTIGIALFYLSDIVTTGSQISRIEFNAATRDHGDGKFFILQKYAVDQQENNCIDGTFNGNLNIANNVPVGSTYSIITPPSPAGQSFTFNTDGTYTYVPPTGFIGDVTFEYEVCLPAPNTSVCDTAQTTISFVAPPDDPTFTISCNGTVNEFTVTVTSPLGNIYDYSIDGGTTYQDSPVFDNLLAGSYTLLVRNKFVGCVTSYTSNPVVLTTLNIDADTTNVGCFGESTGSIDLDVSSGSAPFSYVWSNGATTEDLTDIAAGTYTVIVTDSNGCSVSGSYTITEPTEELASSISGTDLLCFGDNSGTIDLSVSGGTAPYTYSWSNGSTDEDISNLPAGTYNVTITDANGCTTTDSITLTQPVEVSCQINVANCPTSVDAVCSEEDGGTPVNWTPPTFAYQCCTSVPGDDYSFNMEFDLPESAFGSDCWDFNYAQRVGVDNLRLFQSTGVGSRYDDSYLIAPTAYIDTSGGVDINIELINVTATVNWTLQLLNPDNDAVVYSDSVSGITSDGMQTIIIPNSVPSGAYKVKFNFDSSDANGGDQIEIDRIYYNATLVDIGCTGGINFVVTSNYIPGDDFPDGDTTVIYTALYTGPNGDTETLTCSFDVTVINTGISEDTASHEDASCNGLSDGSLTVTGSSGVEPYSYSLDNVDFSNTTGLFENLAAGVYTVFIRDANNCSDSLEITISEPDILDISIASVSDVDCTGEATGDITTTIAGGTLPYTFSWSNGETTQNLTDVTAGSYTVTVTDANGCTASTSTTISEPSSPLSLNISKTDANTAQGCTNGEATADVSGGTAPYSYQWSASASNQTTATATNLPVGNHSVTVTDANGCELTQSVIIVCVNTCDTEITIGTITNVLCVGDATGSGTVTASSNANPSATFTFTWTNGQVDSGVTSSTINNVTAGVYDVSVTIDGTVCQPVEETISITEPTNALNLSASATDELGPSTGDGTANASASGGVSPYTYSWSPGGETTQNINGLSAGTYTVTVTDANGCTESSTVMVNPGTCNNLSISGTSTPVVCNGESNGSVTAVVSNGTGPFTYSWNTLPDTTPSVSGLPAGNYTVTVTDQTTLCTQSTTITVNEPTALSTGIAVTNILCKGDATGSVDLTVNGGTPPYTYAWNTGATTEDLINVIAGTYSVTVTDANGCIATNSSDVLEPATEVSGSITQITNVECLGENIGSITAEATGGIPPYTYSIDNGATTQTSGLFENLSSGTYTILITDANGCTVNVSDTIDTDDIESPIISVPSTITIEGCSTSDITSADAVFAFSTTTSSDVQSEFATNPNYNASDDFNIQSITYIDIVTSTDNCPIIVQRTFTITDNCSNTATATQTITVQDNTIPTIDTAASDSTVECDGAGNTAELNAWLANNGGAIASDTCSGVV</sequence>
<dbReference type="Pfam" id="PF13573">
    <property type="entry name" value="SprB"/>
    <property type="match status" value="10"/>
</dbReference>
<keyword evidence="2" id="KW-0732">Signal</keyword>
<feature type="compositionally biased region" description="Polar residues" evidence="1">
    <location>
        <begin position="1180"/>
        <end position="1191"/>
    </location>
</feature>
<evidence type="ECO:0000313" key="3">
    <source>
        <dbReference type="EMBL" id="MBO3117747.1"/>
    </source>
</evidence>
<dbReference type="RefSeq" id="WP_208155105.1">
    <property type="nucleotide sequence ID" value="NZ_JAGEVF010000012.1"/>
</dbReference>
<evidence type="ECO:0008006" key="5">
    <source>
        <dbReference type="Google" id="ProtNLM"/>
    </source>
</evidence>